<gene>
    <name evidence="2" type="ORF">G3580_09695</name>
</gene>
<dbReference type="Proteomes" id="UP000501991">
    <property type="component" value="Chromosome"/>
</dbReference>
<dbReference type="InterPro" id="IPR029045">
    <property type="entry name" value="ClpP/crotonase-like_dom_sf"/>
</dbReference>
<dbReference type="CDD" id="cd06558">
    <property type="entry name" value="crotonase-like"/>
    <property type="match status" value="1"/>
</dbReference>
<evidence type="ECO:0000313" key="3">
    <source>
        <dbReference type="Proteomes" id="UP000501991"/>
    </source>
</evidence>
<dbReference type="PANTHER" id="PTHR43459:SF1">
    <property type="entry name" value="EG:BACN32G11.4 PROTEIN"/>
    <property type="match status" value="1"/>
</dbReference>
<name>A0A6C1B543_9RHOO</name>
<dbReference type="AlphaFoldDB" id="A0A6C1B543"/>
<reference evidence="2 3" key="1">
    <citation type="submission" date="2020-02" db="EMBL/GenBank/DDBJ databases">
        <title>Nitrogenibacter mangrovi gen. nov., sp. nov. isolated from mangrove sediment, a denitrifying betaproteobacterium.</title>
        <authorList>
            <person name="Liao H."/>
            <person name="Tian Y."/>
        </authorList>
    </citation>
    <scope>NUCLEOTIDE SEQUENCE [LARGE SCALE GENOMIC DNA]</scope>
    <source>
        <strain evidence="2 3">M9-3-2</strain>
    </source>
</reference>
<dbReference type="SUPFAM" id="SSF52096">
    <property type="entry name" value="ClpP/crotonase"/>
    <property type="match status" value="1"/>
</dbReference>
<dbReference type="Gene3D" id="1.10.12.10">
    <property type="entry name" value="Lyase 2-enoyl-coa Hydratase, Chain A, domain 2"/>
    <property type="match status" value="1"/>
</dbReference>
<organism evidence="2 3">
    <name type="scientific">Nitrogeniibacter mangrovi</name>
    <dbReference type="NCBI Taxonomy" id="2016596"/>
    <lineage>
        <taxon>Bacteria</taxon>
        <taxon>Pseudomonadati</taxon>
        <taxon>Pseudomonadota</taxon>
        <taxon>Betaproteobacteria</taxon>
        <taxon>Rhodocyclales</taxon>
        <taxon>Zoogloeaceae</taxon>
        <taxon>Nitrogeniibacter</taxon>
    </lineage>
</organism>
<comment type="similarity">
    <text evidence="1">Belongs to the enoyl-CoA hydratase/isomerase family.</text>
</comment>
<dbReference type="InterPro" id="IPR001753">
    <property type="entry name" value="Enoyl-CoA_hydra/iso"/>
</dbReference>
<dbReference type="GO" id="GO:0003824">
    <property type="term" value="F:catalytic activity"/>
    <property type="evidence" value="ECO:0007669"/>
    <property type="project" value="UniProtKB-ARBA"/>
</dbReference>
<accession>A0A6C1B543</accession>
<sequence length="260" mass="27848">MTDFLLTDRHEGVVTLTLNAPETRNALSSPAQWDAIVDACAQLEHDDDVRAVVLTGAGSAFCAGGNVKDFRDRKGLAEGDAMQVRENYRRGIQRIPLALWQLDIPTIAAVNGPAVGAGCDLACMCDLRVAGRSARFAESFVKLGLIPGDGGAWWLQRVVGYQRAALMSLTGDMIDAQTALDWGLVMAVVDDADLLAHAQSVAARIAANPGPAVRMTKRLLREAQTQRLDSILQLAAAYQALTHDSDDHAAAVNAFLSARR</sequence>
<protein>
    <submittedName>
        <fullName evidence="2">Crotonase/enoyl-CoA hydratase family protein</fullName>
    </submittedName>
</protein>
<dbReference type="EMBL" id="CP048836">
    <property type="protein sequence ID" value="QID17888.1"/>
    <property type="molecule type" value="Genomic_DNA"/>
</dbReference>
<keyword evidence="3" id="KW-1185">Reference proteome</keyword>
<dbReference type="PANTHER" id="PTHR43459">
    <property type="entry name" value="ENOYL-COA HYDRATASE"/>
    <property type="match status" value="1"/>
</dbReference>
<dbReference type="RefSeq" id="WP_173765050.1">
    <property type="nucleotide sequence ID" value="NZ_CP048836.1"/>
</dbReference>
<dbReference type="Gene3D" id="3.90.226.10">
    <property type="entry name" value="2-enoyl-CoA Hydratase, Chain A, domain 1"/>
    <property type="match status" value="1"/>
</dbReference>
<dbReference type="KEGG" id="azq:G3580_09695"/>
<evidence type="ECO:0000256" key="1">
    <source>
        <dbReference type="ARBA" id="ARBA00005254"/>
    </source>
</evidence>
<dbReference type="NCBIfam" id="NF006699">
    <property type="entry name" value="PRK09245.1"/>
    <property type="match status" value="1"/>
</dbReference>
<dbReference type="InterPro" id="IPR014748">
    <property type="entry name" value="Enoyl-CoA_hydra_C"/>
</dbReference>
<proteinExistence type="inferred from homology"/>
<evidence type="ECO:0000313" key="2">
    <source>
        <dbReference type="EMBL" id="QID17888.1"/>
    </source>
</evidence>
<dbReference type="Pfam" id="PF00378">
    <property type="entry name" value="ECH_1"/>
    <property type="match status" value="1"/>
</dbReference>